<gene>
    <name evidence="12" type="ORF">J437_LFUL015912</name>
</gene>
<evidence type="ECO:0000256" key="6">
    <source>
        <dbReference type="ARBA" id="ARBA00022989"/>
    </source>
</evidence>
<evidence type="ECO:0000256" key="1">
    <source>
        <dbReference type="ARBA" id="ARBA00004370"/>
    </source>
</evidence>
<reference evidence="12" key="2">
    <citation type="submission" date="2017-10" db="EMBL/GenBank/DDBJ databases">
        <title>Ladona fulva Genome sequencing and assembly.</title>
        <authorList>
            <person name="Murali S."/>
            <person name="Richards S."/>
            <person name="Bandaranaike D."/>
            <person name="Bellair M."/>
            <person name="Blankenburg K."/>
            <person name="Chao H."/>
            <person name="Dinh H."/>
            <person name="Doddapaneni H."/>
            <person name="Dugan-Rocha S."/>
            <person name="Elkadiri S."/>
            <person name="Gnanaolivu R."/>
            <person name="Hernandez B."/>
            <person name="Skinner E."/>
            <person name="Javaid M."/>
            <person name="Lee S."/>
            <person name="Li M."/>
            <person name="Ming W."/>
            <person name="Munidasa M."/>
            <person name="Muniz J."/>
            <person name="Nguyen L."/>
            <person name="Hughes D."/>
            <person name="Osuji N."/>
            <person name="Pu L.-L."/>
            <person name="Puazo M."/>
            <person name="Qu C."/>
            <person name="Quiroz J."/>
            <person name="Raj R."/>
            <person name="Weissenberger G."/>
            <person name="Xin Y."/>
            <person name="Zou X."/>
            <person name="Han Y."/>
            <person name="Worley K."/>
            <person name="Muzny D."/>
            <person name="Gibbs R."/>
        </authorList>
    </citation>
    <scope>NUCLEOTIDE SEQUENCE</scope>
    <source>
        <strain evidence="12">Sampled in the wild</strain>
    </source>
</reference>
<feature type="region of interest" description="Disordered" evidence="8">
    <location>
        <begin position="496"/>
        <end position="518"/>
    </location>
</feature>
<reference evidence="12" key="1">
    <citation type="submission" date="2013-04" db="EMBL/GenBank/DDBJ databases">
        <authorList>
            <person name="Qu J."/>
            <person name="Murali S.C."/>
            <person name="Bandaranaike D."/>
            <person name="Bellair M."/>
            <person name="Blankenburg K."/>
            <person name="Chao H."/>
            <person name="Dinh H."/>
            <person name="Doddapaneni H."/>
            <person name="Downs B."/>
            <person name="Dugan-Rocha S."/>
            <person name="Elkadiri S."/>
            <person name="Gnanaolivu R.D."/>
            <person name="Hernandez B."/>
            <person name="Javaid M."/>
            <person name="Jayaseelan J.C."/>
            <person name="Lee S."/>
            <person name="Li M."/>
            <person name="Ming W."/>
            <person name="Munidasa M."/>
            <person name="Muniz J."/>
            <person name="Nguyen L."/>
            <person name="Ongeri F."/>
            <person name="Osuji N."/>
            <person name="Pu L.-L."/>
            <person name="Puazo M."/>
            <person name="Qu C."/>
            <person name="Quiroz J."/>
            <person name="Raj R."/>
            <person name="Weissenberger G."/>
            <person name="Xin Y."/>
            <person name="Zou X."/>
            <person name="Han Y."/>
            <person name="Richards S."/>
            <person name="Worley K."/>
            <person name="Muzny D."/>
            <person name="Gibbs R."/>
        </authorList>
    </citation>
    <scope>NUCLEOTIDE SEQUENCE</scope>
    <source>
        <strain evidence="12">Sampled in the wild</strain>
    </source>
</reference>
<dbReference type="GO" id="GO:0140359">
    <property type="term" value="F:ABC-type transporter activity"/>
    <property type="evidence" value="ECO:0007669"/>
    <property type="project" value="InterPro"/>
</dbReference>
<dbReference type="Gene3D" id="3.40.50.300">
    <property type="entry name" value="P-loop containing nucleotide triphosphate hydrolases"/>
    <property type="match status" value="2"/>
</dbReference>
<protein>
    <recommendedName>
        <fullName evidence="14">Multidrug resistance-associated protein lethal(2)03659</fullName>
    </recommendedName>
</protein>
<feature type="domain" description="ABC transmembrane type-1" evidence="11">
    <location>
        <begin position="59"/>
        <end position="294"/>
    </location>
</feature>
<name>A0A8K0P453_LADFU</name>
<dbReference type="Gene3D" id="1.20.1560.10">
    <property type="entry name" value="ABC transporter type 1, transmembrane domain"/>
    <property type="match status" value="3"/>
</dbReference>
<evidence type="ECO:0000313" key="12">
    <source>
        <dbReference type="EMBL" id="KAG8235220.1"/>
    </source>
</evidence>
<dbReference type="PANTHER" id="PTHR24223:SF448">
    <property type="entry name" value="FI20146P1-RELATED"/>
    <property type="match status" value="1"/>
</dbReference>
<dbReference type="InterPro" id="IPR011527">
    <property type="entry name" value="ABC1_TM_dom"/>
</dbReference>
<feature type="domain" description="ABC transporter" evidence="10">
    <location>
        <begin position="660"/>
        <end position="1003"/>
    </location>
</feature>
<dbReference type="Pfam" id="PF00664">
    <property type="entry name" value="ABC_membrane"/>
    <property type="match status" value="3"/>
</dbReference>
<organism evidence="12 13">
    <name type="scientific">Ladona fulva</name>
    <name type="common">Scarce chaser dragonfly</name>
    <name type="synonym">Libellula fulva</name>
    <dbReference type="NCBI Taxonomy" id="123851"/>
    <lineage>
        <taxon>Eukaryota</taxon>
        <taxon>Metazoa</taxon>
        <taxon>Ecdysozoa</taxon>
        <taxon>Arthropoda</taxon>
        <taxon>Hexapoda</taxon>
        <taxon>Insecta</taxon>
        <taxon>Pterygota</taxon>
        <taxon>Palaeoptera</taxon>
        <taxon>Odonata</taxon>
        <taxon>Epiprocta</taxon>
        <taxon>Anisoptera</taxon>
        <taxon>Libelluloidea</taxon>
        <taxon>Libellulidae</taxon>
        <taxon>Ladona</taxon>
    </lineage>
</organism>
<keyword evidence="4" id="KW-0547">Nucleotide-binding</keyword>
<dbReference type="SMART" id="SM00382">
    <property type="entry name" value="AAA"/>
    <property type="match status" value="2"/>
</dbReference>
<keyword evidence="2" id="KW-0813">Transport</keyword>
<keyword evidence="3 9" id="KW-0812">Transmembrane</keyword>
<dbReference type="AlphaFoldDB" id="A0A8K0P453"/>
<feature type="transmembrane region" description="Helical" evidence="9">
    <location>
        <begin position="630"/>
        <end position="656"/>
    </location>
</feature>
<dbReference type="InterPro" id="IPR036640">
    <property type="entry name" value="ABC1_TM_sf"/>
</dbReference>
<evidence type="ECO:0000256" key="5">
    <source>
        <dbReference type="ARBA" id="ARBA00022840"/>
    </source>
</evidence>
<dbReference type="GO" id="GO:0016887">
    <property type="term" value="F:ATP hydrolysis activity"/>
    <property type="evidence" value="ECO:0007669"/>
    <property type="project" value="InterPro"/>
</dbReference>
<dbReference type="PROSITE" id="PS50893">
    <property type="entry name" value="ABC_TRANSPORTER_2"/>
    <property type="match status" value="2"/>
</dbReference>
<feature type="transmembrane region" description="Helical" evidence="9">
    <location>
        <begin position="96"/>
        <end position="118"/>
    </location>
</feature>
<dbReference type="SUPFAM" id="SSF90123">
    <property type="entry name" value="ABC transporter transmembrane region"/>
    <property type="match status" value="3"/>
</dbReference>
<evidence type="ECO:0000256" key="7">
    <source>
        <dbReference type="ARBA" id="ARBA00023136"/>
    </source>
</evidence>
<dbReference type="GO" id="GO:0016020">
    <property type="term" value="C:membrane"/>
    <property type="evidence" value="ECO:0007669"/>
    <property type="project" value="UniProtKB-SubCell"/>
</dbReference>
<keyword evidence="5" id="KW-0067">ATP-binding</keyword>
<evidence type="ECO:0000259" key="10">
    <source>
        <dbReference type="PROSITE" id="PS50893"/>
    </source>
</evidence>
<evidence type="ECO:0000313" key="13">
    <source>
        <dbReference type="Proteomes" id="UP000792457"/>
    </source>
</evidence>
<feature type="transmembrane region" description="Helical" evidence="9">
    <location>
        <begin position="55"/>
        <end position="76"/>
    </location>
</feature>
<dbReference type="CDD" id="cd03244">
    <property type="entry name" value="ABCC_MRP_domain2"/>
    <property type="match status" value="1"/>
</dbReference>
<dbReference type="InterPro" id="IPR003439">
    <property type="entry name" value="ABC_transporter-like_ATP-bd"/>
</dbReference>
<comment type="subcellular location">
    <subcellularLocation>
        <location evidence="1">Membrane</location>
    </subcellularLocation>
</comment>
<dbReference type="InterPro" id="IPR050173">
    <property type="entry name" value="ABC_transporter_C-like"/>
</dbReference>
<accession>A0A8K0P453</accession>
<sequence>MDAGKKWSNPSPREKANILSVMFFTNWEKELMKTKTKKGKPSFFKALFRTFGYRYILYGLIFASVEFTVRIGQPLFLGKLISFFSPDSDIPKETAYLYAAGVIFCSGISIMNSHPYMLGVMHMGMKARVACCSLIYRKALRLSKTALGETTAGQVVNLLSNDVNRFDVLFICIKGWLGKKTSILRMKIALRTDERVRLMNEIITGIQVIKMYTWEKPFAKLVALARKKEIKEIRSASYIRGMYLSFVIFTTRLAIFCSVISYSLLGNYIRADKVFVLTSYYNILRQAMTVFFPQGIAQAAESSVSLKRLQKFLLYEENNLEPLSASLADNSRGIEIKDVVAKWSPNVSDNTLNKVSLDVKPGKLVAIIGPVGAGKSSLLHAILHELPLMSGSIKVGGRVSYASQEPWMFAGTVRQNILFGQEYDKTRYNHVVKVCALKRDFEQLPHGDATVVGERGVSLSGGQRARGSVEAQGTFEELQSSGLNFASLLESEDEDEVDDVDILQPPSRQGSLQSVRSRTESIEAEQAADQQQIEEMQTRGSVSGHVYKKYFGSGGNCCAISFMIFLFILVQTNMEEIRQLNSVDLGLLSSATLPLALNDTFLSDLSENSTTPLTQVYEGLESIFTTELCIYIYSAIITAIILMCLIRSIMFFSVCMRASERLHDSMFRSITRATMRFFNTNPSEYDYFQVGIVGRTGAGKSSLIAALFRLTDVEGSIQIDEMETTIMGLHDLRAKISIIPQEPVIFSGTMRKNLDPFDEYPDYILWKALEEDLHSSAWYMFIATSRAFGFWLDFVCFIYITLVTLSFLIIGGEKFGGNVGLAITQSIGLTGMFQWGMRQSAEMENQMTSVERVVEFTNLESEPPLESPPDKKPPSNWPSKGEIKFEKLFLRYSLDDPPVELKEAVDDLAGGLNAKMSEGGSNFSVGQRQLVCLARAIIRNNKILVLDEATANVDPQMDAIIQSTIRKKFADCTVLTIAHRLHTVMDSDRVLVMDNGTIAVSLLVI</sequence>
<dbReference type="InterPro" id="IPR027417">
    <property type="entry name" value="P-loop_NTPase"/>
</dbReference>
<dbReference type="PROSITE" id="PS00211">
    <property type="entry name" value="ABC_TRANSPORTER_1"/>
    <property type="match status" value="1"/>
</dbReference>
<evidence type="ECO:0000256" key="4">
    <source>
        <dbReference type="ARBA" id="ARBA00022741"/>
    </source>
</evidence>
<dbReference type="EMBL" id="KZ308890">
    <property type="protein sequence ID" value="KAG8235220.1"/>
    <property type="molecule type" value="Genomic_DNA"/>
</dbReference>
<dbReference type="PROSITE" id="PS50929">
    <property type="entry name" value="ABC_TM1F"/>
    <property type="match status" value="1"/>
</dbReference>
<dbReference type="Pfam" id="PF00005">
    <property type="entry name" value="ABC_tran"/>
    <property type="match status" value="2"/>
</dbReference>
<evidence type="ECO:0000256" key="2">
    <source>
        <dbReference type="ARBA" id="ARBA00022448"/>
    </source>
</evidence>
<evidence type="ECO:0000256" key="9">
    <source>
        <dbReference type="SAM" id="Phobius"/>
    </source>
</evidence>
<feature type="domain" description="ABC transporter" evidence="10">
    <location>
        <begin position="334"/>
        <end position="563"/>
    </location>
</feature>
<feature type="transmembrane region" description="Helical" evidence="9">
    <location>
        <begin position="788"/>
        <end position="809"/>
    </location>
</feature>
<dbReference type="InterPro" id="IPR003593">
    <property type="entry name" value="AAA+_ATPase"/>
</dbReference>
<proteinExistence type="predicted"/>
<evidence type="ECO:0000259" key="11">
    <source>
        <dbReference type="PROSITE" id="PS50929"/>
    </source>
</evidence>
<keyword evidence="7 9" id="KW-0472">Membrane</keyword>
<dbReference type="GO" id="GO:0005524">
    <property type="term" value="F:ATP binding"/>
    <property type="evidence" value="ECO:0007669"/>
    <property type="project" value="UniProtKB-KW"/>
</dbReference>
<evidence type="ECO:0008006" key="14">
    <source>
        <dbReference type="Google" id="ProtNLM"/>
    </source>
</evidence>
<evidence type="ECO:0000256" key="8">
    <source>
        <dbReference type="SAM" id="MobiDB-lite"/>
    </source>
</evidence>
<keyword evidence="13" id="KW-1185">Reference proteome</keyword>
<comment type="caution">
    <text evidence="12">The sequence shown here is derived from an EMBL/GenBank/DDBJ whole genome shotgun (WGS) entry which is preliminary data.</text>
</comment>
<evidence type="ECO:0000256" key="3">
    <source>
        <dbReference type="ARBA" id="ARBA00022692"/>
    </source>
</evidence>
<dbReference type="InterPro" id="IPR017871">
    <property type="entry name" value="ABC_transporter-like_CS"/>
</dbReference>
<keyword evidence="6 9" id="KW-1133">Transmembrane helix</keyword>
<dbReference type="PANTHER" id="PTHR24223">
    <property type="entry name" value="ATP-BINDING CASSETTE SUB-FAMILY C"/>
    <property type="match status" value="1"/>
</dbReference>
<dbReference type="Proteomes" id="UP000792457">
    <property type="component" value="Unassembled WGS sequence"/>
</dbReference>
<dbReference type="SUPFAM" id="SSF52540">
    <property type="entry name" value="P-loop containing nucleoside triphosphate hydrolases"/>
    <property type="match status" value="2"/>
</dbReference>
<dbReference type="OrthoDB" id="6500128at2759"/>
<feature type="compositionally biased region" description="Polar residues" evidence="8">
    <location>
        <begin position="506"/>
        <end position="516"/>
    </location>
</feature>
<feature type="transmembrane region" description="Helical" evidence="9">
    <location>
        <begin position="241"/>
        <end position="265"/>
    </location>
</feature>